<name>U4LQS5_PYROM</name>
<dbReference type="OrthoDB" id="10255128at2759"/>
<organism evidence="2 3">
    <name type="scientific">Pyronema omphalodes (strain CBS 100304)</name>
    <name type="common">Pyronema confluens</name>
    <dbReference type="NCBI Taxonomy" id="1076935"/>
    <lineage>
        <taxon>Eukaryota</taxon>
        <taxon>Fungi</taxon>
        <taxon>Dikarya</taxon>
        <taxon>Ascomycota</taxon>
        <taxon>Pezizomycotina</taxon>
        <taxon>Pezizomycetes</taxon>
        <taxon>Pezizales</taxon>
        <taxon>Pyronemataceae</taxon>
        <taxon>Pyronema</taxon>
    </lineage>
</organism>
<feature type="chain" id="PRO_5004651685" evidence="1">
    <location>
        <begin position="21"/>
        <end position="326"/>
    </location>
</feature>
<evidence type="ECO:0000313" key="3">
    <source>
        <dbReference type="Proteomes" id="UP000018144"/>
    </source>
</evidence>
<dbReference type="InterPro" id="IPR023214">
    <property type="entry name" value="HAD_sf"/>
</dbReference>
<dbReference type="SUPFAM" id="SSF56784">
    <property type="entry name" value="HAD-like"/>
    <property type="match status" value="1"/>
</dbReference>
<dbReference type="PANTHER" id="PTHR28181">
    <property type="entry name" value="UPF0655 PROTEIN YCR015C"/>
    <property type="match status" value="1"/>
</dbReference>
<sequence>MQLHLYLFGAVSHFLCTVSAGPIHNIILASNSSSSSSSDTPIVLAPITNPELFLDFDSTIAISDAFRILPTAAYASPRINPFLPGWDHYKFLYHQSYDFASGFHPANRTVAEELAFQHDLLLRKAEEDHFNRIKESGMFDTIEEPMLLEHAEGIRFRKGFWELAKEAKRRGVKVSVMSRNLSTRWLRHVLRVHDPEDLSEEMPIYALEVLPDGLLKPGKQGMDRPRLDMHSGDDKRNVIREMKEKGTEVVFVGDANSDLPPVLMEPAVLGVAARIWGKEERIVELVDGDDSVELWRLGEGWKGPGNGERGVYYLEDFDEVQAILGW</sequence>
<evidence type="ECO:0000256" key="1">
    <source>
        <dbReference type="SAM" id="SignalP"/>
    </source>
</evidence>
<dbReference type="InterPro" id="IPR050849">
    <property type="entry name" value="HAD-like_hydrolase_phosphatase"/>
</dbReference>
<dbReference type="InterPro" id="IPR036412">
    <property type="entry name" value="HAD-like_sf"/>
</dbReference>
<dbReference type="Gene3D" id="3.40.50.1000">
    <property type="entry name" value="HAD superfamily/HAD-like"/>
    <property type="match status" value="1"/>
</dbReference>
<protein>
    <submittedName>
        <fullName evidence="2">Uncharacterized protein</fullName>
    </submittedName>
</protein>
<accession>U4LQS5</accession>
<keyword evidence="1" id="KW-0732">Signal</keyword>
<evidence type="ECO:0000313" key="2">
    <source>
        <dbReference type="EMBL" id="CCX31690.1"/>
    </source>
</evidence>
<feature type="signal peptide" evidence="1">
    <location>
        <begin position="1"/>
        <end position="20"/>
    </location>
</feature>
<gene>
    <name evidence="2" type="ORF">PCON_11213</name>
</gene>
<reference evidence="2 3" key="1">
    <citation type="journal article" date="2013" name="PLoS Genet.">
        <title>The genome and development-dependent transcriptomes of Pyronema confluens: a window into fungal evolution.</title>
        <authorList>
            <person name="Traeger S."/>
            <person name="Altegoer F."/>
            <person name="Freitag M."/>
            <person name="Gabaldon T."/>
            <person name="Kempken F."/>
            <person name="Kumar A."/>
            <person name="Marcet-Houben M."/>
            <person name="Poggeler S."/>
            <person name="Stajich J.E."/>
            <person name="Nowrousian M."/>
        </authorList>
    </citation>
    <scope>NUCLEOTIDE SEQUENCE [LARGE SCALE GENOMIC DNA]</scope>
    <source>
        <strain evidence="3">CBS 100304</strain>
        <tissue evidence="2">Vegetative mycelium</tissue>
    </source>
</reference>
<keyword evidence="3" id="KW-1185">Reference proteome</keyword>
<dbReference type="AlphaFoldDB" id="U4LQS5"/>
<dbReference type="EMBL" id="HF935629">
    <property type="protein sequence ID" value="CCX31690.1"/>
    <property type="molecule type" value="Genomic_DNA"/>
</dbReference>
<dbReference type="Proteomes" id="UP000018144">
    <property type="component" value="Unassembled WGS sequence"/>
</dbReference>
<dbReference type="PANTHER" id="PTHR28181:SF1">
    <property type="entry name" value="COLD TOLERANCE PROTEIN 1"/>
    <property type="match status" value="1"/>
</dbReference>
<dbReference type="STRING" id="1076935.U4LQS5"/>
<proteinExistence type="predicted"/>